<feature type="disulfide bond" evidence="2">
    <location>
        <begin position="191"/>
        <end position="206"/>
    </location>
</feature>
<gene>
    <name evidence="6" type="ORF">KP79_PYT13728</name>
</gene>
<protein>
    <submittedName>
        <fullName evidence="6">Neuropilin and tolloid-like protein 2</fullName>
    </submittedName>
</protein>
<dbReference type="InterPro" id="IPR042333">
    <property type="entry name" value="LRAD2/Mig-13-like"/>
</dbReference>
<evidence type="ECO:0000259" key="5">
    <source>
        <dbReference type="PROSITE" id="PS01180"/>
    </source>
</evidence>
<feature type="transmembrane region" description="Helical" evidence="4">
    <location>
        <begin position="12"/>
        <end position="29"/>
    </location>
</feature>
<keyword evidence="7" id="KW-1185">Reference proteome</keyword>
<dbReference type="SUPFAM" id="SSF57424">
    <property type="entry name" value="LDL receptor-like module"/>
    <property type="match status" value="1"/>
</dbReference>
<dbReference type="CDD" id="cd00041">
    <property type="entry name" value="CUB"/>
    <property type="match status" value="1"/>
</dbReference>
<evidence type="ECO:0000313" key="6">
    <source>
        <dbReference type="EMBL" id="OWF42039.1"/>
    </source>
</evidence>
<evidence type="ECO:0000313" key="7">
    <source>
        <dbReference type="Proteomes" id="UP000242188"/>
    </source>
</evidence>
<dbReference type="InterPro" id="IPR023415">
    <property type="entry name" value="LDLR_class-A_CS"/>
</dbReference>
<sequence length="361" mass="39153">MEYKTEVRCLQFWVLAFSVGTTLAFYLIADYYMDPGVSNAFGGICNKRVEDACAYVNSHINPLYLWDYDDNVDCVLTLDAGSMNSAKFKVEWHHFNLQPSASCAADYLAIYDADMTDISNASTLIGQYCGGQVNITGYPTQRYLTLQFHTDGSAADNGWRLRATRYEAPPCQDDEYLCPSENICIDGRLKCDGTYQCADLTDENDCTFTEEFIGAFIALGMGGLVGVGIGCITGCVAIWVLVGAFTCCKKCCKVCCLKCCCWWPCCKGRCGNPPANSKVGPQEEGDDWGDDLNKPTLEDDIAIVDEAEGNDCGRDDEMAAENPIGTTDDNDPNSAVSLDGGKQTALSGMGTAKEGGLTEVV</sequence>
<dbReference type="SMART" id="SM00192">
    <property type="entry name" value="LDLa"/>
    <property type="match status" value="1"/>
</dbReference>
<name>A0A210Q054_MIZYE</name>
<feature type="domain" description="CUB" evidence="5">
    <location>
        <begin position="45"/>
        <end position="166"/>
    </location>
</feature>
<dbReference type="InterPro" id="IPR000859">
    <property type="entry name" value="CUB_dom"/>
</dbReference>
<keyword evidence="1 2" id="KW-1015">Disulfide bond</keyword>
<dbReference type="PROSITE" id="PS01209">
    <property type="entry name" value="LDLRA_1"/>
    <property type="match status" value="1"/>
</dbReference>
<dbReference type="Pfam" id="PF00431">
    <property type="entry name" value="CUB"/>
    <property type="match status" value="1"/>
</dbReference>
<keyword evidence="4" id="KW-0472">Membrane</keyword>
<evidence type="ECO:0000256" key="4">
    <source>
        <dbReference type="SAM" id="Phobius"/>
    </source>
</evidence>
<dbReference type="Gene3D" id="4.10.400.10">
    <property type="entry name" value="Low-density Lipoprotein Receptor"/>
    <property type="match status" value="1"/>
</dbReference>
<accession>A0A210Q054</accession>
<keyword evidence="4" id="KW-1133">Transmembrane helix</keyword>
<dbReference type="Gene3D" id="2.60.120.290">
    <property type="entry name" value="Spermadhesin, CUB domain"/>
    <property type="match status" value="1"/>
</dbReference>
<proteinExistence type="predicted"/>
<keyword evidence="4" id="KW-0812">Transmembrane</keyword>
<dbReference type="InterPro" id="IPR036055">
    <property type="entry name" value="LDL_receptor-like_sf"/>
</dbReference>
<dbReference type="AlphaFoldDB" id="A0A210Q054"/>
<feature type="transmembrane region" description="Helical" evidence="4">
    <location>
        <begin position="212"/>
        <end position="245"/>
    </location>
</feature>
<dbReference type="PROSITE" id="PS50068">
    <property type="entry name" value="LDLRA_2"/>
    <property type="match status" value="1"/>
</dbReference>
<evidence type="ECO:0000256" key="3">
    <source>
        <dbReference type="SAM" id="MobiDB-lite"/>
    </source>
</evidence>
<dbReference type="OrthoDB" id="6514358at2759"/>
<dbReference type="InterPro" id="IPR035914">
    <property type="entry name" value="Sperma_CUB_dom_sf"/>
</dbReference>
<evidence type="ECO:0000256" key="2">
    <source>
        <dbReference type="PROSITE-ProRule" id="PRU00124"/>
    </source>
</evidence>
<dbReference type="Proteomes" id="UP000242188">
    <property type="component" value="Unassembled WGS sequence"/>
</dbReference>
<organism evidence="6 7">
    <name type="scientific">Mizuhopecten yessoensis</name>
    <name type="common">Japanese scallop</name>
    <name type="synonym">Patinopecten yessoensis</name>
    <dbReference type="NCBI Taxonomy" id="6573"/>
    <lineage>
        <taxon>Eukaryota</taxon>
        <taxon>Metazoa</taxon>
        <taxon>Spiralia</taxon>
        <taxon>Lophotrochozoa</taxon>
        <taxon>Mollusca</taxon>
        <taxon>Bivalvia</taxon>
        <taxon>Autobranchia</taxon>
        <taxon>Pteriomorphia</taxon>
        <taxon>Pectinida</taxon>
        <taxon>Pectinoidea</taxon>
        <taxon>Pectinidae</taxon>
        <taxon>Mizuhopecten</taxon>
    </lineage>
</organism>
<comment type="caution">
    <text evidence="2">Lacks conserved residue(s) required for the propagation of feature annotation.</text>
</comment>
<dbReference type="PANTHER" id="PTHR24652">
    <property type="entry name" value="LOW-DENSITY LIPOPROTEIN RECEPTOR CLASS A DOMAIN-CONTAINING PROTEIN 2"/>
    <property type="match status" value="1"/>
</dbReference>
<reference evidence="6 7" key="1">
    <citation type="journal article" date="2017" name="Nat. Ecol. Evol.">
        <title>Scallop genome provides insights into evolution of bilaterian karyotype and development.</title>
        <authorList>
            <person name="Wang S."/>
            <person name="Zhang J."/>
            <person name="Jiao W."/>
            <person name="Li J."/>
            <person name="Xun X."/>
            <person name="Sun Y."/>
            <person name="Guo X."/>
            <person name="Huan P."/>
            <person name="Dong B."/>
            <person name="Zhang L."/>
            <person name="Hu X."/>
            <person name="Sun X."/>
            <person name="Wang J."/>
            <person name="Zhao C."/>
            <person name="Wang Y."/>
            <person name="Wang D."/>
            <person name="Huang X."/>
            <person name="Wang R."/>
            <person name="Lv J."/>
            <person name="Li Y."/>
            <person name="Zhang Z."/>
            <person name="Liu B."/>
            <person name="Lu W."/>
            <person name="Hui Y."/>
            <person name="Liang J."/>
            <person name="Zhou Z."/>
            <person name="Hou R."/>
            <person name="Li X."/>
            <person name="Liu Y."/>
            <person name="Li H."/>
            <person name="Ning X."/>
            <person name="Lin Y."/>
            <person name="Zhao L."/>
            <person name="Xing Q."/>
            <person name="Dou J."/>
            <person name="Li Y."/>
            <person name="Mao J."/>
            <person name="Guo H."/>
            <person name="Dou H."/>
            <person name="Li T."/>
            <person name="Mu C."/>
            <person name="Jiang W."/>
            <person name="Fu Q."/>
            <person name="Fu X."/>
            <person name="Miao Y."/>
            <person name="Liu J."/>
            <person name="Yu Q."/>
            <person name="Li R."/>
            <person name="Liao H."/>
            <person name="Li X."/>
            <person name="Kong Y."/>
            <person name="Jiang Z."/>
            <person name="Chourrout D."/>
            <person name="Li R."/>
            <person name="Bao Z."/>
        </authorList>
    </citation>
    <scope>NUCLEOTIDE SEQUENCE [LARGE SCALE GENOMIC DNA]</scope>
    <source>
        <strain evidence="6 7">PY_sf001</strain>
    </source>
</reference>
<evidence type="ECO:0000256" key="1">
    <source>
        <dbReference type="ARBA" id="ARBA00023157"/>
    </source>
</evidence>
<feature type="region of interest" description="Disordered" evidence="3">
    <location>
        <begin position="310"/>
        <end position="361"/>
    </location>
</feature>
<dbReference type="SMART" id="SM00042">
    <property type="entry name" value="CUB"/>
    <property type="match status" value="1"/>
</dbReference>
<dbReference type="PROSITE" id="PS01180">
    <property type="entry name" value="CUB"/>
    <property type="match status" value="1"/>
</dbReference>
<comment type="caution">
    <text evidence="6">The sequence shown here is derived from an EMBL/GenBank/DDBJ whole genome shotgun (WGS) entry which is preliminary data.</text>
</comment>
<dbReference type="CDD" id="cd00112">
    <property type="entry name" value="LDLa"/>
    <property type="match status" value="1"/>
</dbReference>
<dbReference type="EMBL" id="NEDP02005324">
    <property type="protein sequence ID" value="OWF42039.1"/>
    <property type="molecule type" value="Genomic_DNA"/>
</dbReference>
<dbReference type="InterPro" id="IPR002172">
    <property type="entry name" value="LDrepeatLR_classA_rpt"/>
</dbReference>
<feature type="compositionally biased region" description="Polar residues" evidence="3">
    <location>
        <begin position="324"/>
        <end position="336"/>
    </location>
</feature>
<dbReference type="SUPFAM" id="SSF49854">
    <property type="entry name" value="Spermadhesin, CUB domain"/>
    <property type="match status" value="1"/>
</dbReference>